<name>A0AAD8SB79_LOLMU</name>
<keyword evidence="1" id="KW-0479">Metal-binding</keyword>
<evidence type="ECO:0000313" key="5">
    <source>
        <dbReference type="Proteomes" id="UP001231189"/>
    </source>
</evidence>
<feature type="region of interest" description="Disordered" evidence="2">
    <location>
        <begin position="658"/>
        <end position="727"/>
    </location>
</feature>
<reference evidence="4" key="1">
    <citation type="submission" date="2023-07" db="EMBL/GenBank/DDBJ databases">
        <title>A chromosome-level genome assembly of Lolium multiflorum.</title>
        <authorList>
            <person name="Chen Y."/>
            <person name="Copetti D."/>
            <person name="Kolliker R."/>
            <person name="Studer B."/>
        </authorList>
    </citation>
    <scope>NUCLEOTIDE SEQUENCE</scope>
    <source>
        <strain evidence="4">02402/16</strain>
        <tissue evidence="4">Leaf</tissue>
    </source>
</reference>
<comment type="caution">
    <text evidence="4">The sequence shown here is derived from an EMBL/GenBank/DDBJ whole genome shotgun (WGS) entry which is preliminary data.</text>
</comment>
<sequence>MDGRVSLSGSGSGDSVSSRAPPPPLRSLVVAPASHQLGSRGWDAGAGPSRAARAPAPAPPAPAGGGGRAHQWHVSESRRARNLRRAMDRSSHERRGFPASRPPAGAAARIPAALHGCCYNCGQEGHISADCNNATLCVRCGGTEHTSRDCKRPRSSSSGSPPRQVAPLLRPAAAGREVAAPASGPSPARVVDGRSWRDVVSSVSLGGTAGSSAAVGFSAPFAPSSPSAAPSLGAQRAGRDDQPEVCYLLPSQGMVQLEADLDRAVMVSVSGARGEVSLDMAVTAIQERLGLTPLDFSIRAFDPSDFLILCASLEVRDLLISTGVVASPCGSLHLEPWSRQVGAAPREAPFLAEVEIRGIPGHAWAERTATQLLLGCGIIDAVDPATASRSDMSSFRLSLWTHDVAAIPAVRWLAVPEPGSGLRLQVSTGRRRPPSESPRMLWYRIRFWVTRWLVGGAPSSGSEAPDAPPADPRRPAGSADGEGEDAGPARRRRKRRAPRRRRNRRGRGQDEPHDVAAAVDARAMLGAVAAVDRWVPAQAAATVVASGVAASSGLRADVCPSAGGGPGGRHLSVATREDPVLGSACSVARHGMPLSLQLHGSPGLRQRSCSVGSSCSVRCPGAACLRGDNVAIEAAEAFLSGQRDAALLGAGSPGTPGRSLLAVGSQPRHGSTQAPAAPAGHVLHATGPATTTTPSAGDRVSGSRTGHASTPHVHATTPSASLPGHAGAEIAPVPLDVGAAAAADDGDDQALSALLRQFRRRLDDPLLPLPDPKVVRRRLFHVAQPSARRSRRLAAKGKGAAVSVVKRAQRLLMEKLGVCQEGEQLSADQLRQYADIFASPLGPEQVAAIAALFGLRCDDAACDVESSLGGGAAEAAAV</sequence>
<feature type="domain" description="CCHC-type" evidence="3">
    <location>
        <begin position="118"/>
        <end position="131"/>
    </location>
</feature>
<dbReference type="EMBL" id="JAUUTY010000004">
    <property type="protein sequence ID" value="KAK1648103.1"/>
    <property type="molecule type" value="Genomic_DNA"/>
</dbReference>
<dbReference type="PANTHER" id="PTHR33087">
    <property type="entry name" value="OS07G0539200 PROTEIN"/>
    <property type="match status" value="1"/>
</dbReference>
<evidence type="ECO:0000259" key="3">
    <source>
        <dbReference type="PROSITE" id="PS50158"/>
    </source>
</evidence>
<dbReference type="PANTHER" id="PTHR33087:SF51">
    <property type="entry name" value="CCHC-TYPE DOMAIN-CONTAINING PROTEIN"/>
    <property type="match status" value="1"/>
</dbReference>
<feature type="region of interest" description="Disordered" evidence="2">
    <location>
        <begin position="458"/>
        <end position="515"/>
    </location>
</feature>
<feature type="compositionally biased region" description="Low complexity" evidence="2">
    <location>
        <begin position="685"/>
        <end position="697"/>
    </location>
</feature>
<dbReference type="SUPFAM" id="SSF57756">
    <property type="entry name" value="Retrovirus zinc finger-like domains"/>
    <property type="match status" value="1"/>
</dbReference>
<accession>A0AAD8SB79</accession>
<dbReference type="GO" id="GO:0008270">
    <property type="term" value="F:zinc ion binding"/>
    <property type="evidence" value="ECO:0007669"/>
    <property type="project" value="UniProtKB-KW"/>
</dbReference>
<dbReference type="Gene3D" id="4.10.60.10">
    <property type="entry name" value="Zinc finger, CCHC-type"/>
    <property type="match status" value="1"/>
</dbReference>
<dbReference type="InterPro" id="IPR036875">
    <property type="entry name" value="Znf_CCHC_sf"/>
</dbReference>
<dbReference type="AlphaFoldDB" id="A0AAD8SB79"/>
<dbReference type="SMART" id="SM00343">
    <property type="entry name" value="ZnF_C2HC"/>
    <property type="match status" value="2"/>
</dbReference>
<protein>
    <recommendedName>
        <fullName evidence="3">CCHC-type domain-containing protein</fullName>
    </recommendedName>
</protein>
<keyword evidence="1" id="KW-0862">Zinc</keyword>
<gene>
    <name evidence="4" type="ORF">QYE76_065908</name>
</gene>
<feature type="region of interest" description="Disordered" evidence="2">
    <location>
        <begin position="1"/>
        <end position="104"/>
    </location>
</feature>
<feature type="region of interest" description="Disordered" evidence="2">
    <location>
        <begin position="144"/>
        <end position="166"/>
    </location>
</feature>
<dbReference type="InterPro" id="IPR001878">
    <property type="entry name" value="Znf_CCHC"/>
</dbReference>
<feature type="compositionally biased region" description="Low complexity" evidence="2">
    <location>
        <begin position="45"/>
        <end position="55"/>
    </location>
</feature>
<dbReference type="GO" id="GO:0003676">
    <property type="term" value="F:nucleic acid binding"/>
    <property type="evidence" value="ECO:0007669"/>
    <property type="project" value="InterPro"/>
</dbReference>
<feature type="compositionally biased region" description="Basic residues" evidence="2">
    <location>
        <begin position="489"/>
        <end position="506"/>
    </location>
</feature>
<dbReference type="InterPro" id="IPR053253">
    <property type="entry name" value="Sex_diff_modulator"/>
</dbReference>
<proteinExistence type="predicted"/>
<dbReference type="PROSITE" id="PS50158">
    <property type="entry name" value="ZF_CCHC"/>
    <property type="match status" value="1"/>
</dbReference>
<dbReference type="Proteomes" id="UP001231189">
    <property type="component" value="Unassembled WGS sequence"/>
</dbReference>
<keyword evidence="5" id="KW-1185">Reference proteome</keyword>
<feature type="compositionally biased region" description="Basic and acidic residues" evidence="2">
    <location>
        <begin position="73"/>
        <end position="96"/>
    </location>
</feature>
<evidence type="ECO:0000256" key="1">
    <source>
        <dbReference type="PROSITE-ProRule" id="PRU00047"/>
    </source>
</evidence>
<dbReference type="Pfam" id="PF00098">
    <property type="entry name" value="zf-CCHC"/>
    <property type="match status" value="1"/>
</dbReference>
<evidence type="ECO:0000256" key="2">
    <source>
        <dbReference type="SAM" id="MobiDB-lite"/>
    </source>
</evidence>
<evidence type="ECO:0000313" key="4">
    <source>
        <dbReference type="EMBL" id="KAK1648103.1"/>
    </source>
</evidence>
<organism evidence="4 5">
    <name type="scientific">Lolium multiflorum</name>
    <name type="common">Italian ryegrass</name>
    <name type="synonym">Lolium perenne subsp. multiflorum</name>
    <dbReference type="NCBI Taxonomy" id="4521"/>
    <lineage>
        <taxon>Eukaryota</taxon>
        <taxon>Viridiplantae</taxon>
        <taxon>Streptophyta</taxon>
        <taxon>Embryophyta</taxon>
        <taxon>Tracheophyta</taxon>
        <taxon>Spermatophyta</taxon>
        <taxon>Magnoliopsida</taxon>
        <taxon>Liliopsida</taxon>
        <taxon>Poales</taxon>
        <taxon>Poaceae</taxon>
        <taxon>BOP clade</taxon>
        <taxon>Pooideae</taxon>
        <taxon>Poodae</taxon>
        <taxon>Poeae</taxon>
        <taxon>Poeae Chloroplast Group 2 (Poeae type)</taxon>
        <taxon>Loliodinae</taxon>
        <taxon>Loliinae</taxon>
        <taxon>Lolium</taxon>
    </lineage>
</organism>
<feature type="compositionally biased region" description="Low complexity" evidence="2">
    <location>
        <begin position="1"/>
        <end position="19"/>
    </location>
</feature>
<keyword evidence="1" id="KW-0863">Zinc-finger</keyword>